<keyword evidence="3" id="KW-1185">Reference proteome</keyword>
<keyword evidence="1" id="KW-0802">TPR repeat</keyword>
<dbReference type="OrthoDB" id="5932158at2"/>
<name>A0A0A1YKG9_9PSED</name>
<comment type="caution">
    <text evidence="2">The sequence shown here is derived from an EMBL/GenBank/DDBJ whole genome shotgun (WGS) entry which is preliminary data.</text>
</comment>
<evidence type="ECO:0000256" key="1">
    <source>
        <dbReference type="PROSITE-ProRule" id="PRU00339"/>
    </source>
</evidence>
<organism evidence="2 3">
    <name type="scientific">Pseudomonas taeanensis MS-3</name>
    <dbReference type="NCBI Taxonomy" id="1395571"/>
    <lineage>
        <taxon>Bacteria</taxon>
        <taxon>Pseudomonadati</taxon>
        <taxon>Pseudomonadota</taxon>
        <taxon>Gammaproteobacteria</taxon>
        <taxon>Pseudomonadales</taxon>
        <taxon>Pseudomonadaceae</taxon>
        <taxon>Pseudomonas</taxon>
    </lineage>
</organism>
<accession>A0A0A1YKG9</accession>
<dbReference type="SUPFAM" id="SSF48452">
    <property type="entry name" value="TPR-like"/>
    <property type="match status" value="1"/>
</dbReference>
<dbReference type="InterPro" id="IPR019734">
    <property type="entry name" value="TPR_rpt"/>
</dbReference>
<dbReference type="InterPro" id="IPR011990">
    <property type="entry name" value="TPR-like_helical_dom_sf"/>
</dbReference>
<evidence type="ECO:0008006" key="4">
    <source>
        <dbReference type="Google" id="ProtNLM"/>
    </source>
</evidence>
<dbReference type="RefSeq" id="WP_025165734.1">
    <property type="nucleotide sequence ID" value="NZ_AWSQ01000003.1"/>
</dbReference>
<dbReference type="AlphaFoldDB" id="A0A0A1YKG9"/>
<dbReference type="Proteomes" id="UP000030063">
    <property type="component" value="Unassembled WGS sequence"/>
</dbReference>
<dbReference type="PROSITE" id="PS50005">
    <property type="entry name" value="TPR"/>
    <property type="match status" value="1"/>
</dbReference>
<proteinExistence type="predicted"/>
<feature type="repeat" description="TPR" evidence="1">
    <location>
        <begin position="121"/>
        <end position="154"/>
    </location>
</feature>
<sequence>MTKLEKYLTMSVAAVGALTGGMATYTDYTGAEFKKPIDLRQATVASFLAQIDSASKRRDHREALRVRLEYERFEESWRNSQRLSSLIAPIENLISLRLAPGQASQIRNILHNASTDLSSGFLTPGTLGSAYLATGDYQNASKYYKLAALSEPNDPNIHALRALALQGEAKGTEPETAREELNQEAKQLVQKAESGGVDADRIKALAAQLAKET</sequence>
<evidence type="ECO:0000313" key="3">
    <source>
        <dbReference type="Proteomes" id="UP000030063"/>
    </source>
</evidence>
<reference evidence="2 3" key="1">
    <citation type="journal article" date="2014" name="Genome Announc.">
        <title>Draft Genome Sequence of Petroleum Oil-Degrading Marine Bacterium Pseudomonas taeanensis Strain MS-3, Isolated from a Crude Oil-Contaminated Seashore.</title>
        <authorList>
            <person name="Lee S.Y."/>
            <person name="Kim S.H."/>
            <person name="Lee D.G."/>
            <person name="Shin S."/>
            <person name="Yun S.H."/>
            <person name="Choi C.W."/>
            <person name="Chung Y.H."/>
            <person name="Choi J.S."/>
            <person name="Kahng H.Y."/>
            <person name="Kim S.I."/>
        </authorList>
    </citation>
    <scope>NUCLEOTIDE SEQUENCE [LARGE SCALE GENOMIC DNA]</scope>
    <source>
        <strain evidence="2 3">MS-3</strain>
    </source>
</reference>
<dbReference type="Gene3D" id="1.25.40.10">
    <property type="entry name" value="Tetratricopeptide repeat domain"/>
    <property type="match status" value="1"/>
</dbReference>
<gene>
    <name evidence="2" type="ORF">TMS3_0113460</name>
</gene>
<evidence type="ECO:0000313" key="2">
    <source>
        <dbReference type="EMBL" id="KFX69428.1"/>
    </source>
</evidence>
<protein>
    <recommendedName>
        <fullName evidence="4">Tetratricopeptide repeat protein</fullName>
    </recommendedName>
</protein>
<dbReference type="EMBL" id="AWSQ01000003">
    <property type="protein sequence ID" value="KFX69428.1"/>
    <property type="molecule type" value="Genomic_DNA"/>
</dbReference>